<dbReference type="InterPro" id="IPR029057">
    <property type="entry name" value="PRTase-like"/>
</dbReference>
<accession>A0A168SMY1</accession>
<keyword evidence="4" id="KW-1185">Reference proteome</keyword>
<evidence type="ECO:0000313" key="4">
    <source>
        <dbReference type="Proteomes" id="UP000078561"/>
    </source>
</evidence>
<protein>
    <recommendedName>
        <fullName evidence="5">Phosphoribosyltransferase domain-containing protein</fullName>
    </recommendedName>
</protein>
<gene>
    <name evidence="3" type="primary">ABSGL_14331.1 scaffold 14385</name>
</gene>
<name>A0A168SMY1_ABSGL</name>
<evidence type="ECO:0000256" key="2">
    <source>
        <dbReference type="ARBA" id="ARBA00022679"/>
    </source>
</evidence>
<keyword evidence="2" id="KW-0808">Transferase</keyword>
<dbReference type="GO" id="GO:0032263">
    <property type="term" value="P:GMP salvage"/>
    <property type="evidence" value="ECO:0007669"/>
    <property type="project" value="TreeGrafter"/>
</dbReference>
<dbReference type="GO" id="GO:0004422">
    <property type="term" value="F:hypoxanthine phosphoribosyltransferase activity"/>
    <property type="evidence" value="ECO:0007669"/>
    <property type="project" value="TreeGrafter"/>
</dbReference>
<dbReference type="GO" id="GO:0046100">
    <property type="term" value="P:hypoxanthine metabolic process"/>
    <property type="evidence" value="ECO:0007669"/>
    <property type="project" value="TreeGrafter"/>
</dbReference>
<proteinExistence type="predicted"/>
<dbReference type="FunCoup" id="A0A168SMY1">
    <property type="interactions" value="31"/>
</dbReference>
<evidence type="ECO:0000313" key="3">
    <source>
        <dbReference type="EMBL" id="SAM08668.1"/>
    </source>
</evidence>
<dbReference type="AlphaFoldDB" id="A0A168SMY1"/>
<evidence type="ECO:0008006" key="5">
    <source>
        <dbReference type="Google" id="ProtNLM"/>
    </source>
</evidence>
<dbReference type="Proteomes" id="UP000078561">
    <property type="component" value="Unassembled WGS sequence"/>
</dbReference>
<dbReference type="GO" id="GO:0032264">
    <property type="term" value="P:IMP salvage"/>
    <property type="evidence" value="ECO:0007669"/>
    <property type="project" value="TreeGrafter"/>
</dbReference>
<dbReference type="InParanoid" id="A0A168SMY1"/>
<dbReference type="CDD" id="cd06223">
    <property type="entry name" value="PRTases_typeI"/>
    <property type="match status" value="1"/>
</dbReference>
<dbReference type="EMBL" id="LT554895">
    <property type="protein sequence ID" value="SAM08668.1"/>
    <property type="molecule type" value="Genomic_DNA"/>
</dbReference>
<sequence length="256" mass="28551">MNLADPLGSLLKAKDFTRGEMVALSGTECTVVYGTLGVVYLLPAQTVLTFDLSTMAKKYITYNQVHKDIRDAVARYRLNEDFKPDLMIAIAAGGMIPARFMRGFLNKVNGRNVPIQVIGLSLYEELEIAAATGDTRPVEVTKTQWLNFAQSETSLLGRRILIVDEVDDSRMTMAYAVKEIQKDILAEELKQGMAPGSSGTTIGVFVLHNKEKPKKRELPEDIMKNYYAAVSMPDQWLVYPWDAIDIDEHDGLSTPE</sequence>
<reference evidence="3" key="1">
    <citation type="submission" date="2016-04" db="EMBL/GenBank/DDBJ databases">
        <authorList>
            <person name="Evans L.H."/>
            <person name="Alamgir A."/>
            <person name="Owens N."/>
            <person name="Weber N.D."/>
            <person name="Virtaneva K."/>
            <person name="Barbian K."/>
            <person name="Babar A."/>
            <person name="Rosenke K."/>
        </authorList>
    </citation>
    <scope>NUCLEOTIDE SEQUENCE [LARGE SCALE GENOMIC DNA]</scope>
    <source>
        <strain evidence="3">CBS 101.48</strain>
    </source>
</reference>
<dbReference type="Gene3D" id="3.40.50.2020">
    <property type="match status" value="1"/>
</dbReference>
<keyword evidence="1" id="KW-0328">Glycosyltransferase</keyword>
<dbReference type="SUPFAM" id="SSF53271">
    <property type="entry name" value="PRTase-like"/>
    <property type="match status" value="1"/>
</dbReference>
<dbReference type="OrthoDB" id="9973266at2759"/>
<dbReference type="GO" id="GO:0032265">
    <property type="term" value="P:XMP salvage"/>
    <property type="evidence" value="ECO:0007669"/>
    <property type="project" value="TreeGrafter"/>
</dbReference>
<dbReference type="STRING" id="4829.A0A168SMY1"/>
<dbReference type="OMA" id="TYNDVHN"/>
<evidence type="ECO:0000256" key="1">
    <source>
        <dbReference type="ARBA" id="ARBA00022676"/>
    </source>
</evidence>
<organism evidence="3">
    <name type="scientific">Absidia glauca</name>
    <name type="common">Pin mould</name>
    <dbReference type="NCBI Taxonomy" id="4829"/>
    <lineage>
        <taxon>Eukaryota</taxon>
        <taxon>Fungi</taxon>
        <taxon>Fungi incertae sedis</taxon>
        <taxon>Mucoromycota</taxon>
        <taxon>Mucoromycotina</taxon>
        <taxon>Mucoromycetes</taxon>
        <taxon>Mucorales</taxon>
        <taxon>Cunninghamellaceae</taxon>
        <taxon>Absidia</taxon>
    </lineage>
</organism>
<dbReference type="PANTHER" id="PTHR43363:SF1">
    <property type="entry name" value="HYPOXANTHINE-GUANINE PHOSPHORIBOSYLTRANSFERASE"/>
    <property type="match status" value="1"/>
</dbReference>
<dbReference type="GO" id="GO:0005737">
    <property type="term" value="C:cytoplasm"/>
    <property type="evidence" value="ECO:0007669"/>
    <property type="project" value="TreeGrafter"/>
</dbReference>
<dbReference type="PANTHER" id="PTHR43363">
    <property type="entry name" value="HYPOXANTHINE PHOSPHORIBOSYLTRANSFERASE"/>
    <property type="match status" value="1"/>
</dbReference>
<dbReference type="InterPro" id="IPR000836">
    <property type="entry name" value="PRTase_dom"/>
</dbReference>